<gene>
    <name evidence="19" type="primary">CENPT</name>
</gene>
<evidence type="ECO:0000256" key="4">
    <source>
        <dbReference type="ARBA" id="ARBA00016401"/>
    </source>
</evidence>
<dbReference type="Pfam" id="PF15511">
    <property type="entry name" value="CENP-T_C"/>
    <property type="match status" value="1"/>
</dbReference>
<evidence type="ECO:0000256" key="7">
    <source>
        <dbReference type="ARBA" id="ARBA00022776"/>
    </source>
</evidence>
<evidence type="ECO:0000256" key="6">
    <source>
        <dbReference type="ARBA" id="ARBA00022618"/>
    </source>
</evidence>
<evidence type="ECO:0000313" key="18">
    <source>
        <dbReference type="Proteomes" id="UP001652624"/>
    </source>
</evidence>
<feature type="compositionally biased region" description="Polar residues" evidence="15">
    <location>
        <begin position="40"/>
        <end position="58"/>
    </location>
</feature>
<evidence type="ECO:0000259" key="16">
    <source>
        <dbReference type="Pfam" id="PF15511"/>
    </source>
</evidence>
<dbReference type="GeneID" id="103108798"/>
<feature type="region of interest" description="Disordered" evidence="15">
    <location>
        <begin position="104"/>
        <end position="131"/>
    </location>
</feature>
<comment type="subunit">
    <text evidence="14">Component of the CENPA-CAD complex, composed of CENPI, CENPK, CENPL, CENPO, CENPP, CENPQ, CENPR and CENPS. The CENPA-CAD complex is probably recruited on centromeres by the CENPA-NAC complex, at least composed of CENPA, CENPC, CENPH, CENPM, CENPN, CENPT and CENPU. Identified in a centromeric complex containing histones H2A, H2B, H3 and H4, and at least CENPA, CENPB, CENPC, CENPT, CENPN, HJURP, SUPT16H, SSRP1 and RSF1. Interacts (via N-terminus) with the NDC80 complex. Heterodimer with CENPW; this dimer coassembles with CENPS-CENPX heterodimers at centromeres to form the tetrameric CENP-T-W-S-X complex.</text>
</comment>
<evidence type="ECO:0000256" key="8">
    <source>
        <dbReference type="ARBA" id="ARBA00022838"/>
    </source>
</evidence>
<evidence type="ECO:0000256" key="1">
    <source>
        <dbReference type="ARBA" id="ARBA00004123"/>
    </source>
</evidence>
<comment type="similarity">
    <text evidence="3">Belongs to the CENP-T/CNN1 family.</text>
</comment>
<keyword evidence="9" id="KW-0238">DNA-binding</keyword>
<sequence>MADSYNPDSEPTTRTLLRRVLDTADPRTPRRRRSAWMSAQKATPETHSSNRQNSGTKTTVRRSQRIRSVSKSAHVQASRQLEEQTPRTLLTNILLTAPESSIVMPEPGVKPLPTPKVAQSSRRESSRGSLELQFQELEPSITVAPSRLALGKRKQRLRLSVFQQEVEQELPPSHEPCGNADASSLTSSLNLTFTTPLQPQSVQRPGLARRPPNRRAVDVNAFLQDIQDTSLALAAPGDNLRTPVATLPTDMVLEDTQPFSHPLVGPSPSAPPSLPCSSHTGAEDVVRLVRHGPQCSSSGVQNKKDGAVPFQDGVHEAEEKMEESWRVNKEKETTTQRPAGMEESEVHTEPEPEGSLGTMDISGKAASPELASSIPEFLQARQLHQLLEQAPPPSTAALSSEPLEPQLTRHPPKARTPSSRSRQDPYKIGLNHYMKFFTFYAKMPMEKKALEMVEKCLDKYFQHLCDDLEAYAAHAGRKTVGPEDLELLMRRQGLVTDQVSLHVLVERHLPLEYRQLLIPCAFSGNSVFPAQ</sequence>
<proteinExistence type="inferred from homology"/>
<dbReference type="Gene3D" id="1.10.20.10">
    <property type="entry name" value="Histone, subunit A"/>
    <property type="match status" value="1"/>
</dbReference>
<dbReference type="Pfam" id="PF16171">
    <property type="entry name" value="CENP-T_N"/>
    <property type="match status" value="1"/>
</dbReference>
<feature type="compositionally biased region" description="Polar residues" evidence="15">
    <location>
        <begin position="1"/>
        <end position="10"/>
    </location>
</feature>
<evidence type="ECO:0000259" key="17">
    <source>
        <dbReference type="Pfam" id="PF16171"/>
    </source>
</evidence>
<reference evidence="18" key="1">
    <citation type="submission" date="2025-05" db="UniProtKB">
        <authorList>
            <consortium name="RefSeq"/>
        </authorList>
    </citation>
    <scope>NUCLEOTIDE SEQUENCE [LARGE SCALE GENOMIC DNA]</scope>
</reference>
<feature type="region of interest" description="Disordered" evidence="15">
    <location>
        <begin position="317"/>
        <end position="369"/>
    </location>
</feature>
<evidence type="ECO:0000256" key="2">
    <source>
        <dbReference type="ARBA" id="ARBA00004629"/>
    </source>
</evidence>
<keyword evidence="18" id="KW-1185">Reference proteome</keyword>
<dbReference type="PANTHER" id="PTHR46904:SF1">
    <property type="entry name" value="CENTROMERE PROTEIN T"/>
    <property type="match status" value="1"/>
</dbReference>
<dbReference type="InterPro" id="IPR035425">
    <property type="entry name" value="CENP-T/H4_C"/>
</dbReference>
<feature type="compositionally biased region" description="Polar residues" evidence="15">
    <location>
        <begin position="66"/>
        <end position="79"/>
    </location>
</feature>
<evidence type="ECO:0000256" key="14">
    <source>
        <dbReference type="ARBA" id="ARBA00046865"/>
    </source>
</evidence>
<evidence type="ECO:0000256" key="3">
    <source>
        <dbReference type="ARBA" id="ARBA00010137"/>
    </source>
</evidence>
<feature type="domain" description="CENP-T/Histone H4 histone fold" evidence="16">
    <location>
        <begin position="424"/>
        <end position="521"/>
    </location>
</feature>
<evidence type="ECO:0000256" key="12">
    <source>
        <dbReference type="ARBA" id="ARBA00023328"/>
    </source>
</evidence>
<protein>
    <recommendedName>
        <fullName evidence="4">Centromere protein T</fullName>
    </recommendedName>
</protein>
<reference evidence="19" key="2">
    <citation type="submission" date="2025-08" db="UniProtKB">
        <authorList>
            <consortium name="RefSeq"/>
        </authorList>
    </citation>
    <scope>IDENTIFICATION</scope>
</reference>
<dbReference type="InterPro" id="IPR028255">
    <property type="entry name" value="CENP-T"/>
</dbReference>
<feature type="region of interest" description="Disordered" evidence="15">
    <location>
        <begin position="1"/>
        <end position="83"/>
    </location>
</feature>
<accession>A0ABM3WXM7</accession>
<dbReference type="RefSeq" id="XP_060041324.1">
    <property type="nucleotide sequence ID" value="XM_060185341.1"/>
</dbReference>
<keyword evidence="6" id="KW-0132">Cell division</keyword>
<keyword evidence="8" id="KW-0995">Kinetochore</keyword>
<comment type="function">
    <text evidence="13">Component of the CENPA-NAC (nucleosome-associated) complex, a complex that plays a central role in assembly of kinetochore proteins, mitotic progression and chromosome segregation. The CENPA-NAC complex recruits the CENPA-CAD (nucleosome distal) complex and may be involved in incorporation of newly synthesized CENPA into centromeres. Part of a nucleosome-associated complex that binds specifically to histone H3-containing nucleosomes at the centromere, as opposed to nucleosomes containing CENPA. Component of the heterotetrameric CENP-T-W-S-X complex that binds and supercoils DNA, and plays an important role in kinetochore assembly. CENPT has a fundamental role in kinetochore assembly and function. It is one of the inner kinetochore proteins, with most further proteins binding downstream. Required for normal chromosome organization and normal progress through mitosis.</text>
</comment>
<dbReference type="SUPFAM" id="SSF47113">
    <property type="entry name" value="Histone-fold"/>
    <property type="match status" value="1"/>
</dbReference>
<evidence type="ECO:0000313" key="19">
    <source>
        <dbReference type="RefSeq" id="XP_060041324.1"/>
    </source>
</evidence>
<feature type="compositionally biased region" description="Basic and acidic residues" evidence="15">
    <location>
        <begin position="19"/>
        <end position="28"/>
    </location>
</feature>
<evidence type="ECO:0000256" key="5">
    <source>
        <dbReference type="ARBA" id="ARBA00022454"/>
    </source>
</evidence>
<feature type="region of interest" description="Disordered" evidence="15">
    <location>
        <begin position="391"/>
        <end position="424"/>
    </location>
</feature>
<evidence type="ECO:0000256" key="13">
    <source>
        <dbReference type="ARBA" id="ARBA00045461"/>
    </source>
</evidence>
<evidence type="ECO:0000256" key="15">
    <source>
        <dbReference type="SAM" id="MobiDB-lite"/>
    </source>
</evidence>
<evidence type="ECO:0000256" key="11">
    <source>
        <dbReference type="ARBA" id="ARBA00023306"/>
    </source>
</evidence>
<keyword evidence="5" id="KW-0158">Chromosome</keyword>
<dbReference type="InterPro" id="IPR032373">
    <property type="entry name" value="CENP-T_N"/>
</dbReference>
<evidence type="ECO:0000256" key="10">
    <source>
        <dbReference type="ARBA" id="ARBA00023242"/>
    </source>
</evidence>
<organism evidence="18 19">
    <name type="scientific">Erinaceus europaeus</name>
    <name type="common">Western European hedgehog</name>
    <dbReference type="NCBI Taxonomy" id="9365"/>
    <lineage>
        <taxon>Eukaryota</taxon>
        <taxon>Metazoa</taxon>
        <taxon>Chordata</taxon>
        <taxon>Craniata</taxon>
        <taxon>Vertebrata</taxon>
        <taxon>Euteleostomi</taxon>
        <taxon>Mammalia</taxon>
        <taxon>Eutheria</taxon>
        <taxon>Laurasiatheria</taxon>
        <taxon>Eulipotyphla</taxon>
        <taxon>Erinaceidae</taxon>
        <taxon>Erinaceinae</taxon>
        <taxon>Erinaceus</taxon>
    </lineage>
</organism>
<keyword evidence="12" id="KW-0137">Centromere</keyword>
<keyword evidence="11" id="KW-0131">Cell cycle</keyword>
<feature type="domain" description="Centromere kinetochore component CENP-T N-terminal" evidence="17">
    <location>
        <begin position="1"/>
        <end position="385"/>
    </location>
</feature>
<keyword evidence="10" id="KW-0539">Nucleus</keyword>
<comment type="subcellular location">
    <subcellularLocation>
        <location evidence="2">Chromosome</location>
        <location evidence="2">Centromere</location>
        <location evidence="2">Kinetochore</location>
    </subcellularLocation>
    <subcellularLocation>
        <location evidence="1">Nucleus</location>
    </subcellularLocation>
</comment>
<keyword evidence="7" id="KW-0498">Mitosis</keyword>
<feature type="compositionally biased region" description="Basic and acidic residues" evidence="15">
    <location>
        <begin position="317"/>
        <end position="334"/>
    </location>
</feature>
<dbReference type="Proteomes" id="UP001652624">
    <property type="component" value="Chromosome 2"/>
</dbReference>
<name>A0ABM3WXM7_ERIEU</name>
<dbReference type="CDD" id="cd22920">
    <property type="entry name" value="HFD_CENP-T"/>
    <property type="match status" value="1"/>
</dbReference>
<dbReference type="InterPro" id="IPR009072">
    <property type="entry name" value="Histone-fold"/>
</dbReference>
<evidence type="ECO:0000256" key="9">
    <source>
        <dbReference type="ARBA" id="ARBA00023125"/>
    </source>
</evidence>
<dbReference type="PANTHER" id="PTHR46904">
    <property type="entry name" value="CENTROMERE PROTEIN T"/>
    <property type="match status" value="1"/>
</dbReference>